<dbReference type="PANTHER" id="PTHR48098:SF3">
    <property type="entry name" value="IRON(III) ENTEROBACTIN ESTERASE"/>
    <property type="match status" value="1"/>
</dbReference>
<dbReference type="InterPro" id="IPR000801">
    <property type="entry name" value="Esterase-like"/>
</dbReference>
<dbReference type="InterPro" id="IPR050583">
    <property type="entry name" value="Mycobacterial_A85_antigen"/>
</dbReference>
<dbReference type="RefSeq" id="WP_194448618.1">
    <property type="nucleotide sequence ID" value="NZ_CP063849.1"/>
</dbReference>
<dbReference type="EMBL" id="CP063849">
    <property type="protein sequence ID" value="QOY86949.1"/>
    <property type="molecule type" value="Genomic_DNA"/>
</dbReference>
<name>A0A7S7SJ87_PALFE</name>
<dbReference type="Gene3D" id="3.40.50.1820">
    <property type="entry name" value="alpha/beta hydrolase"/>
    <property type="match status" value="1"/>
</dbReference>
<evidence type="ECO:0000313" key="1">
    <source>
        <dbReference type="EMBL" id="QOY86949.1"/>
    </source>
</evidence>
<dbReference type="Proteomes" id="UP000593892">
    <property type="component" value="Chromosome"/>
</dbReference>
<dbReference type="SUPFAM" id="SSF53474">
    <property type="entry name" value="alpha/beta-Hydrolases"/>
    <property type="match status" value="1"/>
</dbReference>
<gene>
    <name evidence="1" type="ORF">IRI77_29880</name>
</gene>
<dbReference type="PANTHER" id="PTHR48098">
    <property type="entry name" value="ENTEROCHELIN ESTERASE-RELATED"/>
    <property type="match status" value="1"/>
</dbReference>
<evidence type="ECO:0000313" key="2">
    <source>
        <dbReference type="Proteomes" id="UP000593892"/>
    </source>
</evidence>
<dbReference type="Pfam" id="PF00756">
    <property type="entry name" value="Esterase"/>
    <property type="match status" value="1"/>
</dbReference>
<dbReference type="KEGG" id="pfer:IRI77_29880"/>
<reference evidence="1 2" key="1">
    <citation type="submission" date="2020-10" db="EMBL/GenBank/DDBJ databases">
        <title>Complete genome sequence of Paludibaculum fermentans P105T, a facultatively anaerobic acidobacterium capable of dissimilatory Fe(III) reduction.</title>
        <authorList>
            <person name="Dedysh S.N."/>
            <person name="Beletsky A.V."/>
            <person name="Kulichevskaya I.S."/>
            <person name="Mardanov A.V."/>
            <person name="Ravin N.V."/>
        </authorList>
    </citation>
    <scope>NUCLEOTIDE SEQUENCE [LARGE SCALE GENOMIC DNA]</scope>
    <source>
        <strain evidence="1 2">P105</strain>
    </source>
</reference>
<protein>
    <submittedName>
        <fullName evidence="1">Esterase family protein</fullName>
    </submittedName>
</protein>
<dbReference type="AlphaFoldDB" id="A0A7S7SJ87"/>
<sequence>MNREYHKWYSQRLGREMEILQFGHGGIPMLVFPSSMGRFFEYEDRGMVQAMQWQLDTGQAMLFCVDSVDRESWYNKGIHPADRVRRHVQYEEYLLKEVLPLMRARSGHHRVAVTGCSFGGYHCTNFALRHPECVHTCVSMSGAYDIKQFLGGYYDNECYFNNPVDFVPNTQDAWYLDQYRREIRWVFGAGEHDICLEENRRISGIFNAKGIPHWFDYWGLGAVHDWPLWQLMSKKYFS</sequence>
<proteinExistence type="predicted"/>
<keyword evidence="2" id="KW-1185">Reference proteome</keyword>
<accession>A0A7S7SJ87</accession>
<dbReference type="InterPro" id="IPR029058">
    <property type="entry name" value="AB_hydrolase_fold"/>
</dbReference>
<organism evidence="1 2">
    <name type="scientific">Paludibaculum fermentans</name>
    <dbReference type="NCBI Taxonomy" id="1473598"/>
    <lineage>
        <taxon>Bacteria</taxon>
        <taxon>Pseudomonadati</taxon>
        <taxon>Acidobacteriota</taxon>
        <taxon>Terriglobia</taxon>
        <taxon>Bryobacterales</taxon>
        <taxon>Bryobacteraceae</taxon>
        <taxon>Paludibaculum</taxon>
    </lineage>
</organism>